<sequence length="68" mass="7789">MWRLTNDDDHCGAYPVLVVNCLDIFEPLEFVQQASDLISCGYQNGTVLPNYPHQDDSKFLELSQLQKD</sequence>
<gene>
    <name evidence="1" type="ORF">O181_052099</name>
</gene>
<dbReference type="Proteomes" id="UP000765509">
    <property type="component" value="Unassembled WGS sequence"/>
</dbReference>
<organism evidence="1 2">
    <name type="scientific">Austropuccinia psidii MF-1</name>
    <dbReference type="NCBI Taxonomy" id="1389203"/>
    <lineage>
        <taxon>Eukaryota</taxon>
        <taxon>Fungi</taxon>
        <taxon>Dikarya</taxon>
        <taxon>Basidiomycota</taxon>
        <taxon>Pucciniomycotina</taxon>
        <taxon>Pucciniomycetes</taxon>
        <taxon>Pucciniales</taxon>
        <taxon>Sphaerophragmiaceae</taxon>
        <taxon>Austropuccinia</taxon>
    </lineage>
</organism>
<dbReference type="EMBL" id="AVOT02022767">
    <property type="protein sequence ID" value="MBW0512384.1"/>
    <property type="molecule type" value="Genomic_DNA"/>
</dbReference>
<protein>
    <submittedName>
        <fullName evidence="1">Uncharacterized protein</fullName>
    </submittedName>
</protein>
<keyword evidence="2" id="KW-1185">Reference proteome</keyword>
<reference evidence="1" key="1">
    <citation type="submission" date="2021-03" db="EMBL/GenBank/DDBJ databases">
        <title>Draft genome sequence of rust myrtle Austropuccinia psidii MF-1, a brazilian biotype.</title>
        <authorList>
            <person name="Quecine M.C."/>
            <person name="Pachon D.M.R."/>
            <person name="Bonatelli M.L."/>
            <person name="Correr F.H."/>
            <person name="Franceschini L.M."/>
            <person name="Leite T.F."/>
            <person name="Margarido G.R.A."/>
            <person name="Almeida C.A."/>
            <person name="Ferrarezi J.A."/>
            <person name="Labate C.A."/>
        </authorList>
    </citation>
    <scope>NUCLEOTIDE SEQUENCE</scope>
    <source>
        <strain evidence="1">MF-1</strain>
    </source>
</reference>
<name>A0A9Q3E020_9BASI</name>
<accession>A0A9Q3E020</accession>
<evidence type="ECO:0000313" key="1">
    <source>
        <dbReference type="EMBL" id="MBW0512384.1"/>
    </source>
</evidence>
<proteinExistence type="predicted"/>
<comment type="caution">
    <text evidence="1">The sequence shown here is derived from an EMBL/GenBank/DDBJ whole genome shotgun (WGS) entry which is preliminary data.</text>
</comment>
<dbReference type="AlphaFoldDB" id="A0A9Q3E020"/>
<evidence type="ECO:0000313" key="2">
    <source>
        <dbReference type="Proteomes" id="UP000765509"/>
    </source>
</evidence>